<reference evidence="3" key="1">
    <citation type="submission" date="2023-06" db="EMBL/GenBank/DDBJ databases">
        <authorList>
            <consortium name="Lawrence Berkeley National Laboratory"/>
            <person name="Ahrendt S."/>
            <person name="Sahu N."/>
            <person name="Indic B."/>
            <person name="Wong-Bajracharya J."/>
            <person name="Merenyi Z."/>
            <person name="Ke H.-M."/>
            <person name="Monk M."/>
            <person name="Kocsube S."/>
            <person name="Drula E."/>
            <person name="Lipzen A."/>
            <person name="Balint B."/>
            <person name="Henrissat B."/>
            <person name="Andreopoulos B."/>
            <person name="Martin F.M."/>
            <person name="Harder C.B."/>
            <person name="Rigling D."/>
            <person name="Ford K.L."/>
            <person name="Foster G.D."/>
            <person name="Pangilinan J."/>
            <person name="Papanicolaou A."/>
            <person name="Barry K."/>
            <person name="LaButti K."/>
            <person name="Viragh M."/>
            <person name="Koriabine M."/>
            <person name="Yan M."/>
            <person name="Riley R."/>
            <person name="Champramary S."/>
            <person name="Plett K.L."/>
            <person name="Tsai I.J."/>
            <person name="Slot J."/>
            <person name="Sipos G."/>
            <person name="Plett J."/>
            <person name="Nagy L.G."/>
            <person name="Grigoriev I.V."/>
        </authorList>
    </citation>
    <scope>NUCLEOTIDE SEQUENCE</scope>
    <source>
        <strain evidence="3">FPL87.14</strain>
    </source>
</reference>
<feature type="compositionally biased region" description="Polar residues" evidence="1">
    <location>
        <begin position="380"/>
        <end position="397"/>
    </location>
</feature>
<feature type="compositionally biased region" description="Polar residues" evidence="1">
    <location>
        <begin position="228"/>
        <end position="247"/>
    </location>
</feature>
<feature type="signal peptide" evidence="2">
    <location>
        <begin position="1"/>
        <end position="21"/>
    </location>
</feature>
<evidence type="ECO:0000313" key="3">
    <source>
        <dbReference type="EMBL" id="KAK0440382.1"/>
    </source>
</evidence>
<gene>
    <name evidence="3" type="ORF">EV421DRAFT_1737428</name>
</gene>
<organism evidence="3 4">
    <name type="scientific">Armillaria borealis</name>
    <dbReference type="NCBI Taxonomy" id="47425"/>
    <lineage>
        <taxon>Eukaryota</taxon>
        <taxon>Fungi</taxon>
        <taxon>Dikarya</taxon>
        <taxon>Basidiomycota</taxon>
        <taxon>Agaricomycotina</taxon>
        <taxon>Agaricomycetes</taxon>
        <taxon>Agaricomycetidae</taxon>
        <taxon>Agaricales</taxon>
        <taxon>Marasmiineae</taxon>
        <taxon>Physalacriaceae</taxon>
        <taxon>Armillaria</taxon>
    </lineage>
</organism>
<dbReference type="AlphaFoldDB" id="A0AA39JE45"/>
<accession>A0AA39JE45</accession>
<proteinExistence type="predicted"/>
<comment type="caution">
    <text evidence="3">The sequence shown here is derived from an EMBL/GenBank/DDBJ whole genome shotgun (WGS) entry which is preliminary data.</text>
</comment>
<dbReference type="EMBL" id="JAUEPT010000034">
    <property type="protein sequence ID" value="KAK0440382.1"/>
    <property type="molecule type" value="Genomic_DNA"/>
</dbReference>
<name>A0AA39JE45_9AGAR</name>
<evidence type="ECO:0000256" key="1">
    <source>
        <dbReference type="SAM" id="MobiDB-lite"/>
    </source>
</evidence>
<keyword evidence="4" id="KW-1185">Reference proteome</keyword>
<dbReference type="Proteomes" id="UP001175226">
    <property type="component" value="Unassembled WGS sequence"/>
</dbReference>
<protein>
    <recommendedName>
        <fullName evidence="5">Zn(2)-C6 fungal-type domain-containing protein</fullName>
    </recommendedName>
</protein>
<sequence>MCRNRVCLVVYVFALVLELLATSLTHFCCVSSPQALCLILNAGTNVTSRFGMDRFDQDEQLVPSSIKLKTNGEIDTLVLFKQGISSACELADGDDGNALVKLQDIVAKMNKPLQTAARAVAGDELWSKLVFLNIRKTKARILHGCKIANRTKICDWDLIPTKGDRECDRCPDSYPCEYTSVSNTVKCRECRINGKGCSWAGLADPAIDDAVFGPKTDTTRLSPEADPNTHTATLQRATSQSGSCTTRSRPALVIEETRTIENDKVPTAKVQASPRPSKRLPVVLLLTVDEFATKTGRDIGLVAATKTTKQNKIESMPSSGLMTCSKTTKEQVSQISQKGAGDGSASANARKRARENSTMDRKMEPNSEGGDPRAPRPNAPTLSMRSFGSSPKLSATGTFGGGPGYLQTNMPSLLAPMSASQTINIAGPPLNTPAVLGMFHRREKALENARASVQAMNPEELVEQAAKILVDYADLTLTMDSINQKWEQAIQMQREIIEAVLKRFNSFQTDLLDDIASVKRKWVGETDD</sequence>
<feature type="compositionally biased region" description="Basic and acidic residues" evidence="1">
    <location>
        <begin position="354"/>
        <end position="374"/>
    </location>
</feature>
<feature type="compositionally biased region" description="Polar residues" evidence="1">
    <location>
        <begin position="316"/>
        <end position="337"/>
    </location>
</feature>
<evidence type="ECO:0008006" key="5">
    <source>
        <dbReference type="Google" id="ProtNLM"/>
    </source>
</evidence>
<keyword evidence="2" id="KW-0732">Signal</keyword>
<feature type="region of interest" description="Disordered" evidence="1">
    <location>
        <begin position="313"/>
        <end position="400"/>
    </location>
</feature>
<feature type="chain" id="PRO_5041380099" description="Zn(2)-C6 fungal-type domain-containing protein" evidence="2">
    <location>
        <begin position="22"/>
        <end position="528"/>
    </location>
</feature>
<feature type="region of interest" description="Disordered" evidence="1">
    <location>
        <begin position="216"/>
        <end position="247"/>
    </location>
</feature>
<evidence type="ECO:0000313" key="4">
    <source>
        <dbReference type="Proteomes" id="UP001175226"/>
    </source>
</evidence>
<evidence type="ECO:0000256" key="2">
    <source>
        <dbReference type="SAM" id="SignalP"/>
    </source>
</evidence>